<comment type="subcellular location">
    <subcellularLocation>
        <location evidence="1">Mitochondrion</location>
    </subcellularLocation>
</comment>
<feature type="domain" description="RNase III" evidence="8">
    <location>
        <begin position="148"/>
        <end position="329"/>
    </location>
</feature>
<proteinExistence type="inferred from homology"/>
<dbReference type="SMART" id="SM00358">
    <property type="entry name" value="DSRM"/>
    <property type="match status" value="1"/>
</dbReference>
<name>A0A2J6SI76_9HELO</name>
<dbReference type="STRING" id="1095630.A0A2J6SI76"/>
<gene>
    <name evidence="9" type="ORF">K444DRAFT_648364</name>
</gene>
<protein>
    <recommendedName>
        <fullName evidence="7">Large ribosomal subunit protein mL44</fullName>
    </recommendedName>
</protein>
<sequence>MIHHSSETYYRLGKNLPSSGNFVRTSLSALSFHIIAVSPTITIPNTAVFAFQFDGCEYQPPAGDQTCLGYLACGQLLSPRTRPCCLWQQTIQSPAGGTQQSRFQSSSAAMEENLVFEDDDPSASSTSRHPSSPYASPLTEAALHSAKLAALHARLALPKKLPLQTMARTLVDPSADPNLRFNNASLAQLGGSIISFHVAEFLLCKYPRLPMAILFAASGAYNGPRTLAIIAQEWGVETAAYPGSEVDPGLLQFSKLKPGTNLGEIGMARKNTIDQGVWRRGMSSRVVLDDEFGDMIPQRRGIEVDAKPTETAYSNFVKAVVSSIYVHAGRDAAKKFVKEHILSRHLEITQLFDFKTPVQELAVLCKREEFEYPVARILSETGRLSRSPVFVVGIYSGHEKLGEGAAPSLAEARIRASVAALKAWYLYSPGNNVRVPSDMEGANPKPWEPVHIDIGEIIH</sequence>
<dbReference type="EMBL" id="KZ613913">
    <property type="protein sequence ID" value="PMD50476.1"/>
    <property type="molecule type" value="Genomic_DNA"/>
</dbReference>
<dbReference type="InParanoid" id="A0A2J6SI76"/>
<dbReference type="Proteomes" id="UP000235371">
    <property type="component" value="Unassembled WGS sequence"/>
</dbReference>
<organism evidence="9 10">
    <name type="scientific">Hyaloscypha bicolor E</name>
    <dbReference type="NCBI Taxonomy" id="1095630"/>
    <lineage>
        <taxon>Eukaryota</taxon>
        <taxon>Fungi</taxon>
        <taxon>Dikarya</taxon>
        <taxon>Ascomycota</taxon>
        <taxon>Pezizomycotina</taxon>
        <taxon>Leotiomycetes</taxon>
        <taxon>Helotiales</taxon>
        <taxon>Hyaloscyphaceae</taxon>
        <taxon>Hyaloscypha</taxon>
        <taxon>Hyaloscypha bicolor</taxon>
    </lineage>
</organism>
<dbReference type="SUPFAM" id="SSF54768">
    <property type="entry name" value="dsRNA-binding domain-like"/>
    <property type="match status" value="1"/>
</dbReference>
<keyword evidence="5" id="KW-0687">Ribonucleoprotein</keyword>
<accession>A0A2J6SI76</accession>
<dbReference type="GO" id="GO:0003735">
    <property type="term" value="F:structural constituent of ribosome"/>
    <property type="evidence" value="ECO:0007669"/>
    <property type="project" value="TreeGrafter"/>
</dbReference>
<keyword evidence="10" id="KW-1185">Reference proteome</keyword>
<dbReference type="PANTHER" id="PTHR11207:SF32">
    <property type="entry name" value="LARGE RIBOSOMAL SUBUNIT PROTEIN ML44"/>
    <property type="match status" value="1"/>
</dbReference>
<evidence type="ECO:0000313" key="9">
    <source>
        <dbReference type="EMBL" id="PMD50476.1"/>
    </source>
</evidence>
<dbReference type="FunCoup" id="A0A2J6SI76">
    <property type="interactions" value="411"/>
</dbReference>
<dbReference type="InterPro" id="IPR014720">
    <property type="entry name" value="dsRBD_dom"/>
</dbReference>
<dbReference type="GeneID" id="36593528"/>
<dbReference type="InterPro" id="IPR044444">
    <property type="entry name" value="Ribosomal_mL44_DSRM_metazoa"/>
</dbReference>
<dbReference type="SMART" id="SM00535">
    <property type="entry name" value="RIBOc"/>
    <property type="match status" value="1"/>
</dbReference>
<dbReference type="GO" id="GO:0004525">
    <property type="term" value="F:ribonuclease III activity"/>
    <property type="evidence" value="ECO:0007669"/>
    <property type="project" value="InterPro"/>
</dbReference>
<dbReference type="InterPro" id="IPR044443">
    <property type="entry name" value="Ribosomal_mL44_DSRM_fung"/>
</dbReference>
<evidence type="ECO:0000256" key="7">
    <source>
        <dbReference type="ARBA" id="ARBA00035187"/>
    </source>
</evidence>
<dbReference type="Gene3D" id="3.30.160.20">
    <property type="match status" value="1"/>
</dbReference>
<reference evidence="9 10" key="1">
    <citation type="submission" date="2016-04" db="EMBL/GenBank/DDBJ databases">
        <title>A degradative enzymes factory behind the ericoid mycorrhizal symbiosis.</title>
        <authorList>
            <consortium name="DOE Joint Genome Institute"/>
            <person name="Martino E."/>
            <person name="Morin E."/>
            <person name="Grelet G."/>
            <person name="Kuo A."/>
            <person name="Kohler A."/>
            <person name="Daghino S."/>
            <person name="Barry K."/>
            <person name="Choi C."/>
            <person name="Cichocki N."/>
            <person name="Clum A."/>
            <person name="Copeland A."/>
            <person name="Hainaut M."/>
            <person name="Haridas S."/>
            <person name="Labutti K."/>
            <person name="Lindquist E."/>
            <person name="Lipzen A."/>
            <person name="Khouja H.-R."/>
            <person name="Murat C."/>
            <person name="Ohm R."/>
            <person name="Olson A."/>
            <person name="Spatafora J."/>
            <person name="Veneault-Fourrey C."/>
            <person name="Henrissat B."/>
            <person name="Grigoriev I."/>
            <person name="Martin F."/>
            <person name="Perotto S."/>
        </authorList>
    </citation>
    <scope>NUCLEOTIDE SEQUENCE [LARGE SCALE GENOMIC DNA]</scope>
    <source>
        <strain evidence="9 10">E</strain>
    </source>
</reference>
<keyword evidence="2" id="KW-0694">RNA-binding</keyword>
<evidence type="ECO:0000259" key="8">
    <source>
        <dbReference type="PROSITE" id="PS50142"/>
    </source>
</evidence>
<dbReference type="OrthoDB" id="67027at2759"/>
<keyword evidence="4" id="KW-0496">Mitochondrion</keyword>
<dbReference type="GO" id="GO:0005739">
    <property type="term" value="C:mitochondrion"/>
    <property type="evidence" value="ECO:0007669"/>
    <property type="project" value="TreeGrafter"/>
</dbReference>
<evidence type="ECO:0000256" key="5">
    <source>
        <dbReference type="ARBA" id="ARBA00023274"/>
    </source>
</evidence>
<dbReference type="Gene3D" id="1.10.1520.10">
    <property type="entry name" value="Ribonuclease III domain"/>
    <property type="match status" value="1"/>
</dbReference>
<dbReference type="PANTHER" id="PTHR11207">
    <property type="entry name" value="RIBONUCLEASE III"/>
    <property type="match status" value="1"/>
</dbReference>
<evidence type="ECO:0000313" key="10">
    <source>
        <dbReference type="Proteomes" id="UP000235371"/>
    </source>
</evidence>
<dbReference type="GO" id="GO:0006396">
    <property type="term" value="P:RNA processing"/>
    <property type="evidence" value="ECO:0007669"/>
    <property type="project" value="InterPro"/>
</dbReference>
<evidence type="ECO:0000256" key="6">
    <source>
        <dbReference type="ARBA" id="ARBA00024034"/>
    </source>
</evidence>
<dbReference type="AlphaFoldDB" id="A0A2J6SI76"/>
<dbReference type="InterPro" id="IPR036389">
    <property type="entry name" value="RNase_III_sf"/>
</dbReference>
<evidence type="ECO:0000256" key="3">
    <source>
        <dbReference type="ARBA" id="ARBA00022980"/>
    </source>
</evidence>
<dbReference type="CDD" id="cd19873">
    <property type="entry name" value="DSRM_MRPL3_like"/>
    <property type="match status" value="1"/>
</dbReference>
<dbReference type="SUPFAM" id="SSF69065">
    <property type="entry name" value="RNase III domain-like"/>
    <property type="match status" value="1"/>
</dbReference>
<evidence type="ECO:0000256" key="1">
    <source>
        <dbReference type="ARBA" id="ARBA00004173"/>
    </source>
</evidence>
<dbReference type="InterPro" id="IPR000999">
    <property type="entry name" value="RNase_III_dom"/>
</dbReference>
<dbReference type="Pfam" id="PF22892">
    <property type="entry name" value="DSRM_MRPL44"/>
    <property type="match status" value="1"/>
</dbReference>
<evidence type="ECO:0000256" key="2">
    <source>
        <dbReference type="ARBA" id="ARBA00022884"/>
    </source>
</evidence>
<dbReference type="PROSITE" id="PS50142">
    <property type="entry name" value="RNASE_3_2"/>
    <property type="match status" value="1"/>
</dbReference>
<evidence type="ECO:0000256" key="4">
    <source>
        <dbReference type="ARBA" id="ARBA00023128"/>
    </source>
</evidence>
<comment type="similarity">
    <text evidence="6">Belongs to the ribonuclease III family. Mitochondrion-specific ribosomal protein mL44 subfamily.</text>
</comment>
<dbReference type="RefSeq" id="XP_024727380.1">
    <property type="nucleotide sequence ID" value="XM_024885451.1"/>
</dbReference>
<dbReference type="GO" id="GO:0003725">
    <property type="term" value="F:double-stranded RNA binding"/>
    <property type="evidence" value="ECO:0007669"/>
    <property type="project" value="InterPro"/>
</dbReference>
<keyword evidence="3" id="KW-0689">Ribosomal protein</keyword>